<dbReference type="RefSeq" id="WP_012505565.1">
    <property type="nucleotide sequence ID" value="NC_011059.1"/>
</dbReference>
<dbReference type="HOGENOM" id="CLU_114403_1_0_10"/>
<evidence type="ECO:0008006" key="4">
    <source>
        <dbReference type="Google" id="ProtNLM"/>
    </source>
</evidence>
<accession>B4S7J1</accession>
<feature type="transmembrane region" description="Helical" evidence="1">
    <location>
        <begin position="58"/>
        <end position="78"/>
    </location>
</feature>
<evidence type="ECO:0000313" key="2">
    <source>
        <dbReference type="EMBL" id="ACF46028.1"/>
    </source>
</evidence>
<evidence type="ECO:0000256" key="1">
    <source>
        <dbReference type="SAM" id="Phobius"/>
    </source>
</evidence>
<gene>
    <name evidence="2" type="ordered locus">Paes_0989</name>
</gene>
<organism evidence="2 3">
    <name type="scientific">Prosthecochloris aestuarii (strain DSM 271 / SK 413)</name>
    <dbReference type="NCBI Taxonomy" id="290512"/>
    <lineage>
        <taxon>Bacteria</taxon>
        <taxon>Pseudomonadati</taxon>
        <taxon>Chlorobiota</taxon>
        <taxon>Chlorobiia</taxon>
        <taxon>Chlorobiales</taxon>
        <taxon>Chlorobiaceae</taxon>
        <taxon>Prosthecochloris</taxon>
    </lineage>
</organism>
<sequence length="165" mass="18645">MKKMTPSQQKFLKFLHLVTAGLWLSCVFMLAMLPIIAMRLSSGDEIYLYNLVYHFIDMFILTPAAVLTLCTGLCYSLFTHWGFIRHGWLIYKWIVTLTIVVTGTVYLGPLVSDLLDIANTERIAALQNPYYIQGQTIGIAASILNTILLLAAVLVSVYKPWKNLK</sequence>
<name>B4S7J1_PROA2</name>
<feature type="transmembrane region" description="Helical" evidence="1">
    <location>
        <begin position="90"/>
        <end position="111"/>
    </location>
</feature>
<feature type="transmembrane region" description="Helical" evidence="1">
    <location>
        <begin position="12"/>
        <end position="38"/>
    </location>
</feature>
<dbReference type="PROSITE" id="PS51257">
    <property type="entry name" value="PROKAR_LIPOPROTEIN"/>
    <property type="match status" value="1"/>
</dbReference>
<dbReference type="Proteomes" id="UP000002725">
    <property type="component" value="Chromosome"/>
</dbReference>
<feature type="transmembrane region" description="Helical" evidence="1">
    <location>
        <begin position="131"/>
        <end position="158"/>
    </location>
</feature>
<evidence type="ECO:0000313" key="3">
    <source>
        <dbReference type="Proteomes" id="UP000002725"/>
    </source>
</evidence>
<dbReference type="AlphaFoldDB" id="B4S7J1"/>
<reference evidence="2" key="1">
    <citation type="submission" date="2008-06" db="EMBL/GenBank/DDBJ databases">
        <title>Complete sequence of chromosome of Prosthecochloris aestuarii DSM 271.</title>
        <authorList>
            <consortium name="US DOE Joint Genome Institute"/>
            <person name="Lucas S."/>
            <person name="Copeland A."/>
            <person name="Lapidus A."/>
            <person name="Glavina del Rio T."/>
            <person name="Dalin E."/>
            <person name="Tice H."/>
            <person name="Bruce D."/>
            <person name="Goodwin L."/>
            <person name="Pitluck S."/>
            <person name="Schmutz J."/>
            <person name="Larimer F."/>
            <person name="Land M."/>
            <person name="Hauser L."/>
            <person name="Kyrpides N."/>
            <person name="Anderson I."/>
            <person name="Liu Z."/>
            <person name="Li T."/>
            <person name="Zhao F."/>
            <person name="Overmann J."/>
            <person name="Bryant D.A."/>
            <person name="Richardson P."/>
        </authorList>
    </citation>
    <scope>NUCLEOTIDE SEQUENCE [LARGE SCALE GENOMIC DNA]</scope>
    <source>
        <strain evidence="2">DSM 271</strain>
    </source>
</reference>
<protein>
    <recommendedName>
        <fullName evidence="4">DUF2269 domain-containing protein</fullName>
    </recommendedName>
</protein>
<dbReference type="KEGG" id="paa:Paes_0989"/>
<dbReference type="STRING" id="290512.Paes_0989"/>
<proteinExistence type="predicted"/>
<keyword evidence="3" id="KW-1185">Reference proteome</keyword>
<keyword evidence="1" id="KW-0472">Membrane</keyword>
<dbReference type="EMBL" id="CP001108">
    <property type="protein sequence ID" value="ACF46028.1"/>
    <property type="molecule type" value="Genomic_DNA"/>
</dbReference>
<keyword evidence="1" id="KW-1133">Transmembrane helix</keyword>
<dbReference type="eggNOG" id="COG1981">
    <property type="taxonomic scope" value="Bacteria"/>
</dbReference>
<keyword evidence="1" id="KW-0812">Transmembrane</keyword>